<dbReference type="InterPro" id="IPR028098">
    <property type="entry name" value="Glyco_trans_4-like_N"/>
</dbReference>
<keyword evidence="2" id="KW-0808">Transferase</keyword>
<evidence type="ECO:0000313" key="6">
    <source>
        <dbReference type="EMBL" id="GIG91369.1"/>
    </source>
</evidence>
<feature type="compositionally biased region" description="Low complexity" evidence="3">
    <location>
        <begin position="23"/>
        <end position="46"/>
    </location>
</feature>
<evidence type="ECO:0000259" key="5">
    <source>
        <dbReference type="Pfam" id="PF13439"/>
    </source>
</evidence>
<dbReference type="Pfam" id="PF00534">
    <property type="entry name" value="Glycos_transf_1"/>
    <property type="match status" value="1"/>
</dbReference>
<dbReference type="InterPro" id="IPR050194">
    <property type="entry name" value="Glycosyltransferase_grp1"/>
</dbReference>
<gene>
    <name evidence="6" type="ORF">Pen02_63050</name>
</gene>
<reference evidence="6 7" key="1">
    <citation type="submission" date="2021-01" db="EMBL/GenBank/DDBJ databases">
        <title>Whole genome shotgun sequence of Plantactinospora endophytica NBRC 110450.</title>
        <authorList>
            <person name="Komaki H."/>
            <person name="Tamura T."/>
        </authorList>
    </citation>
    <scope>NUCLEOTIDE SEQUENCE [LARGE SCALE GENOMIC DNA]</scope>
    <source>
        <strain evidence="6 7">NBRC 110450</strain>
    </source>
</reference>
<evidence type="ECO:0000256" key="3">
    <source>
        <dbReference type="SAM" id="MobiDB-lite"/>
    </source>
</evidence>
<dbReference type="Proteomes" id="UP000646749">
    <property type="component" value="Unassembled WGS sequence"/>
</dbReference>
<evidence type="ECO:0000256" key="1">
    <source>
        <dbReference type="ARBA" id="ARBA00022676"/>
    </source>
</evidence>
<sequence length="396" mass="42314">MRNFRPLFVARDPVPSLPRTDAADGAPGAAPTGAAPPADPTGVPAASDPAGVGASDPAGVPAFSGRARSAPDSVSVADFGRAAVLRYTLTRRSDRLRRLLAERGTALLHAHFGVEGVYAAPVARALGVPLVTTLHGFDVTVTKSRLLASRKPSWVNYVAWRGELFDTGASFVCVSEHIRRKALDWGYPADRLVVLPTGVDVDLIPPADPVETPRILHIARLVEKKGTADLLRAFAVVRRAVPGAELVIVGDGPLREPLDGLARELDVSAAVRFLGARTHTETLDWLRRSRLLCQPSVTAASGDQEGLPTVLLEAAATGRPVVGTTHGGIAEAVTDGENGFLVAERDVAALADRLTVLLRDPQLCQRFGEAGRQTVVERYNLRRQTEKLESLYRSLR</sequence>
<keyword evidence="7" id="KW-1185">Reference proteome</keyword>
<name>A0ABQ4E9Q7_9ACTN</name>
<dbReference type="Gene3D" id="3.40.50.2000">
    <property type="entry name" value="Glycogen Phosphorylase B"/>
    <property type="match status" value="2"/>
</dbReference>
<feature type="domain" description="Glycosyltransferase subfamily 4-like N-terminal" evidence="5">
    <location>
        <begin position="90"/>
        <end position="202"/>
    </location>
</feature>
<dbReference type="PANTHER" id="PTHR45947:SF14">
    <property type="entry name" value="SLL1723 PROTEIN"/>
    <property type="match status" value="1"/>
</dbReference>
<proteinExistence type="predicted"/>
<dbReference type="InterPro" id="IPR001296">
    <property type="entry name" value="Glyco_trans_1"/>
</dbReference>
<evidence type="ECO:0008006" key="8">
    <source>
        <dbReference type="Google" id="ProtNLM"/>
    </source>
</evidence>
<keyword evidence="1" id="KW-0328">Glycosyltransferase</keyword>
<dbReference type="PANTHER" id="PTHR45947">
    <property type="entry name" value="SULFOQUINOVOSYL TRANSFERASE SQD2"/>
    <property type="match status" value="1"/>
</dbReference>
<evidence type="ECO:0000259" key="4">
    <source>
        <dbReference type="Pfam" id="PF00534"/>
    </source>
</evidence>
<feature type="domain" description="Glycosyl transferase family 1" evidence="4">
    <location>
        <begin position="210"/>
        <end position="373"/>
    </location>
</feature>
<evidence type="ECO:0000313" key="7">
    <source>
        <dbReference type="Proteomes" id="UP000646749"/>
    </source>
</evidence>
<comment type="caution">
    <text evidence="6">The sequence shown here is derived from an EMBL/GenBank/DDBJ whole genome shotgun (WGS) entry which is preliminary data.</text>
</comment>
<organism evidence="6 7">
    <name type="scientific">Plantactinospora endophytica</name>
    <dbReference type="NCBI Taxonomy" id="673535"/>
    <lineage>
        <taxon>Bacteria</taxon>
        <taxon>Bacillati</taxon>
        <taxon>Actinomycetota</taxon>
        <taxon>Actinomycetes</taxon>
        <taxon>Micromonosporales</taxon>
        <taxon>Micromonosporaceae</taxon>
        <taxon>Plantactinospora</taxon>
    </lineage>
</organism>
<dbReference type="RefSeq" id="WP_377472783.1">
    <property type="nucleotide sequence ID" value="NZ_JBHTIQ010000008.1"/>
</dbReference>
<accession>A0ABQ4E9Q7</accession>
<protein>
    <recommendedName>
        <fullName evidence="8">Glycosyltransferase</fullName>
    </recommendedName>
</protein>
<dbReference type="Pfam" id="PF13439">
    <property type="entry name" value="Glyco_transf_4"/>
    <property type="match status" value="1"/>
</dbReference>
<dbReference type="EMBL" id="BONW01000037">
    <property type="protein sequence ID" value="GIG91369.1"/>
    <property type="molecule type" value="Genomic_DNA"/>
</dbReference>
<feature type="region of interest" description="Disordered" evidence="3">
    <location>
        <begin position="1"/>
        <end position="58"/>
    </location>
</feature>
<dbReference type="SUPFAM" id="SSF53756">
    <property type="entry name" value="UDP-Glycosyltransferase/glycogen phosphorylase"/>
    <property type="match status" value="1"/>
</dbReference>
<evidence type="ECO:0000256" key="2">
    <source>
        <dbReference type="ARBA" id="ARBA00022679"/>
    </source>
</evidence>